<dbReference type="STRING" id="444157.Tneu_1025"/>
<keyword evidence="2" id="KW-1185">Reference proteome</keyword>
<sequence length="454" mass="51794">MSVIIMDVIRIYGRERELSLLRRLREPFLAVVYGRRRIGKTALVLKFLEGRPHLYLFVNPRKPPRLLLEEYGEAVKRAAGLPPYVRFQSWEELFDALFSLRGYVVAFDEFQWFLEAAPEVPYILQKMWDVRREKPSFIVTGSVVGMVKRLVAESGSPLFGRADLVLELGELPPSAVFQWLGDMGVSGEEALRLYLLFGGVPYYYRLAERWGVRTAEEAVRALVAGEGAPLRDEVERVLAESLGGQYRTHLAILDAVAGGATKLEQIASHAGVKATSLPPYMHELTDVLHVLERRRGRRTYYELRDRFYAFWLRAIYRRRETTPEHRLADEAAAALEDFYPWAFEALVRDVIPHLYPVPKATREVVAVRSGGRRVHVEVDAFARNEEERLAVLAEAKWGRADPAQILPKLRAAAQALVPPGWRVKYAIFAREFARGAEEADLIDLQTLIQKLKNI</sequence>
<dbReference type="HOGENOM" id="CLU_041137_3_0_2"/>
<proteinExistence type="predicted"/>
<dbReference type="AlphaFoldDB" id="B1YDU3"/>
<gene>
    <name evidence="1" type="ordered locus">Tneu_1025</name>
</gene>
<evidence type="ECO:0000313" key="1">
    <source>
        <dbReference type="EMBL" id="ACB39956.1"/>
    </source>
</evidence>
<dbReference type="PANTHER" id="PTHR34704:SF2">
    <property type="entry name" value="ATPASE"/>
    <property type="match status" value="1"/>
</dbReference>
<dbReference type="InterPro" id="IPR036390">
    <property type="entry name" value="WH_DNA-bd_sf"/>
</dbReference>
<dbReference type="SUPFAM" id="SSF46785">
    <property type="entry name" value="Winged helix' DNA-binding domain"/>
    <property type="match status" value="1"/>
</dbReference>
<dbReference type="SUPFAM" id="SSF52540">
    <property type="entry name" value="P-loop containing nucleoside triphosphate hydrolases"/>
    <property type="match status" value="1"/>
</dbReference>
<accession>B1YDU3</accession>
<organism evidence="1 2">
    <name type="scientific">Pyrobaculum neutrophilum (strain DSM 2338 / JCM 9278 / NBRC 100436 / V24Sta)</name>
    <name type="common">Thermoproteus neutrophilus</name>
    <dbReference type="NCBI Taxonomy" id="444157"/>
    <lineage>
        <taxon>Archaea</taxon>
        <taxon>Thermoproteota</taxon>
        <taxon>Thermoprotei</taxon>
        <taxon>Thermoproteales</taxon>
        <taxon>Thermoproteaceae</taxon>
        <taxon>Pyrobaculum</taxon>
    </lineage>
</organism>
<protein>
    <submittedName>
        <fullName evidence="1">ATPase</fullName>
    </submittedName>
</protein>
<name>B1YDU3_PYRNV</name>
<dbReference type="Gene3D" id="3.40.50.300">
    <property type="entry name" value="P-loop containing nucleotide triphosphate hydrolases"/>
    <property type="match status" value="1"/>
</dbReference>
<dbReference type="PANTHER" id="PTHR34704">
    <property type="entry name" value="ATPASE"/>
    <property type="match status" value="1"/>
</dbReference>
<evidence type="ECO:0000313" key="2">
    <source>
        <dbReference type="Proteomes" id="UP000001694"/>
    </source>
</evidence>
<dbReference type="InterPro" id="IPR027417">
    <property type="entry name" value="P-loop_NTPase"/>
</dbReference>
<dbReference type="eggNOG" id="arCOG03166">
    <property type="taxonomic scope" value="Archaea"/>
</dbReference>
<dbReference type="KEGG" id="tne:Tneu_1025"/>
<dbReference type="EMBL" id="CP001014">
    <property type="protein sequence ID" value="ACB39956.1"/>
    <property type="molecule type" value="Genomic_DNA"/>
</dbReference>
<dbReference type="Proteomes" id="UP000001694">
    <property type="component" value="Chromosome"/>
</dbReference>
<reference evidence="1" key="1">
    <citation type="submission" date="2008-03" db="EMBL/GenBank/DDBJ databases">
        <title>Complete sequence of Thermoproteus neutrophilus V24Sta.</title>
        <authorList>
            <consortium name="US DOE Joint Genome Institute"/>
            <person name="Copeland A."/>
            <person name="Lucas S."/>
            <person name="Lapidus A."/>
            <person name="Glavina del Rio T."/>
            <person name="Dalin E."/>
            <person name="Tice H."/>
            <person name="Bruce D."/>
            <person name="Goodwin L."/>
            <person name="Pitluck S."/>
            <person name="Sims D."/>
            <person name="Brettin T."/>
            <person name="Detter J.C."/>
            <person name="Han C."/>
            <person name="Kuske C.R."/>
            <person name="Schmutz J."/>
            <person name="Larimer F."/>
            <person name="Land M."/>
            <person name="Hauser L."/>
            <person name="Kyrpides N."/>
            <person name="Mikhailova N."/>
            <person name="Biddle J.F."/>
            <person name="Zhang Z."/>
            <person name="Fitz-Gibbon S.T."/>
            <person name="Lowe T.M."/>
            <person name="Saltikov C."/>
            <person name="House C.H."/>
            <person name="Richardson P."/>
        </authorList>
    </citation>
    <scope>NUCLEOTIDE SEQUENCE [LARGE SCALE GENOMIC DNA]</scope>
    <source>
        <strain evidence="1">V24Sta</strain>
    </source>
</reference>